<comment type="subcellular location">
    <subcellularLocation>
        <location evidence="1 10">Endoplasmic reticulum membrane</location>
        <topology evidence="1 10">Multi-pass membrane protein</topology>
    </subcellularLocation>
</comment>
<dbReference type="EMBL" id="FM992688">
    <property type="protein sequence ID" value="CAX44980.1"/>
    <property type="molecule type" value="Genomic_DNA"/>
</dbReference>
<dbReference type="PANTHER" id="PTHR22760">
    <property type="entry name" value="GLYCOSYLTRANSFERASE"/>
    <property type="match status" value="1"/>
</dbReference>
<keyword evidence="8 10" id="KW-1133">Transmembrane helix</keyword>
<comment type="similarity">
    <text evidence="3 10">Belongs to the glycosyltransferase 22 family.</text>
</comment>
<evidence type="ECO:0000256" key="5">
    <source>
        <dbReference type="ARBA" id="ARBA00022679"/>
    </source>
</evidence>
<dbReference type="UniPathway" id="UPA00378"/>
<dbReference type="EC" id="2.4.1.-" evidence="10"/>
<feature type="transmembrane region" description="Helical" evidence="10">
    <location>
        <begin position="214"/>
        <end position="232"/>
    </location>
</feature>
<evidence type="ECO:0000256" key="6">
    <source>
        <dbReference type="ARBA" id="ARBA00022692"/>
    </source>
</evidence>
<dbReference type="AlphaFoldDB" id="B9W8B7"/>
<dbReference type="GO" id="GO:0006487">
    <property type="term" value="P:protein N-linked glycosylation"/>
    <property type="evidence" value="ECO:0007669"/>
    <property type="project" value="TreeGrafter"/>
</dbReference>
<evidence type="ECO:0000256" key="7">
    <source>
        <dbReference type="ARBA" id="ARBA00022824"/>
    </source>
</evidence>
<evidence type="ECO:0000313" key="12">
    <source>
        <dbReference type="EMBL" id="CAX44980.1"/>
    </source>
</evidence>
<evidence type="ECO:0000256" key="9">
    <source>
        <dbReference type="ARBA" id="ARBA00023136"/>
    </source>
</evidence>
<organism evidence="12 13">
    <name type="scientific">Candida dubliniensis (strain CD36 / ATCC MYA-646 / CBS 7987 / NCPF 3949 / NRRL Y-17841)</name>
    <name type="common">Yeast</name>
    <dbReference type="NCBI Taxonomy" id="573826"/>
    <lineage>
        <taxon>Eukaryota</taxon>
        <taxon>Fungi</taxon>
        <taxon>Dikarya</taxon>
        <taxon>Ascomycota</taxon>
        <taxon>Saccharomycotina</taxon>
        <taxon>Pichiomycetes</taxon>
        <taxon>Debaryomycetaceae</taxon>
        <taxon>Candida/Lodderomyces clade</taxon>
        <taxon>Candida</taxon>
    </lineage>
</organism>
<keyword evidence="6 10" id="KW-0812">Transmembrane</keyword>
<feature type="transmembrane region" description="Helical" evidence="10">
    <location>
        <begin position="6"/>
        <end position="28"/>
    </location>
</feature>
<reference evidence="12 13" key="1">
    <citation type="journal article" date="2009" name="Genome Res.">
        <title>Comparative genomics of the fungal pathogens Candida dubliniensis and Candida albicans.</title>
        <authorList>
            <person name="Jackson A.P."/>
            <person name="Gamble J.A."/>
            <person name="Yeomans T."/>
            <person name="Moran G.P."/>
            <person name="Saunders D."/>
            <person name="Harris D."/>
            <person name="Aslett M."/>
            <person name="Barrell J.F."/>
            <person name="Butler G."/>
            <person name="Citiulo F."/>
            <person name="Coleman D.C."/>
            <person name="de Groot P.W.J."/>
            <person name="Goodwin T.J."/>
            <person name="Quail M.A."/>
            <person name="McQuillan J."/>
            <person name="Munro C.A."/>
            <person name="Pain A."/>
            <person name="Poulter R.T."/>
            <person name="Rajandream M.A."/>
            <person name="Renauld H."/>
            <person name="Spiering M.J."/>
            <person name="Tivey A."/>
            <person name="Gow N.A.R."/>
            <person name="Barrell B."/>
            <person name="Sullivan D.J."/>
            <person name="Berriman M."/>
        </authorList>
    </citation>
    <scope>NUCLEOTIDE SEQUENCE [LARGE SCALE GENOMIC DNA]</scope>
    <source>
        <strain evidence="13">CD36 / ATCC MYA-646 / CBS 7987 / NCPF 3949 / NRRL Y-17841</strain>
    </source>
</reference>
<dbReference type="PANTHER" id="PTHR22760:SF2">
    <property type="entry name" value="ALPHA-1,2-MANNOSYLTRANSFERASE ALG9"/>
    <property type="match status" value="1"/>
</dbReference>
<dbReference type="CAZy" id="GT22">
    <property type="family name" value="Glycosyltransferase Family 22"/>
</dbReference>
<feature type="transmembrane region" description="Helical" evidence="10">
    <location>
        <begin position="268"/>
        <end position="292"/>
    </location>
</feature>
<evidence type="ECO:0000256" key="10">
    <source>
        <dbReference type="RuleBase" id="RU363075"/>
    </source>
</evidence>
<dbReference type="KEGG" id="cdu:CD36_06790"/>
<dbReference type="OrthoDB" id="497541at2759"/>
<feature type="transmembrane region" description="Helical" evidence="10">
    <location>
        <begin position="120"/>
        <end position="139"/>
    </location>
</feature>
<dbReference type="RefSeq" id="XP_002417338.1">
    <property type="nucleotide sequence ID" value="XM_002417293.1"/>
</dbReference>
<evidence type="ECO:0000256" key="8">
    <source>
        <dbReference type="ARBA" id="ARBA00022989"/>
    </source>
</evidence>
<keyword evidence="4 10" id="KW-0328">Glycosyltransferase</keyword>
<dbReference type="Pfam" id="PF03901">
    <property type="entry name" value="Glyco_transf_22"/>
    <property type="match status" value="1"/>
</dbReference>
<sequence>MSLTPVQYGLLILNLLYRLYSGLFMIIADCDETFNYWEPLNLLLRNFGKQTWEYSPEYKIRSYAYLVPYFILGKVCQFFQFQPATIFFIIRTLGIVGFTCYCEWKLFCSLRRYSASIANWFLLLSTIAPGMSHAGVALLPSSLAMQTTMLGNAFILEAIKSKNHQEKQTSILKATFWYFVGGILGWPFALALGLPLGLYTIYQSVFIGNFPLAILFRVLSVLLTVVIPIMVVDSVFYQKVSFIPINIVLYNVFGGEGEGPEIFGVEPFSYYIMNLLLNFNAIFPLAAVGIFLNPVLTQFKVFSSFVSLQLIIWFAIFFAQPHKEERFLYPVYSLITLSAAISLSKLTIGLKNFASKPIYHVFQLGFILSVVAVSSLRILNLVENYGAPLQTFNALSQLEDLDQSLQSPVNVCMGKEWYHFPASFFLPDSYRLQFVDCGFDGLLPGDFFESTNIIESTTFVPTNMNNKNRFEKDKVIDLDDCHYYVDNSQLNSYPQLIYPNLSTTDKWEVIKCNKMLDPNEKHSTIGKLLYIPRCLRGIIPYDVSYMEFCLLKKQDIKDTV</sequence>
<dbReference type="Proteomes" id="UP000002605">
    <property type="component" value="Chromosome 1"/>
</dbReference>
<keyword evidence="13" id="KW-1185">Reference proteome</keyword>
<evidence type="ECO:0000256" key="3">
    <source>
        <dbReference type="ARBA" id="ARBA00007063"/>
    </source>
</evidence>
<dbReference type="GO" id="GO:0000026">
    <property type="term" value="F:alpha-1,2-mannosyltransferase activity"/>
    <property type="evidence" value="ECO:0007669"/>
    <property type="project" value="TreeGrafter"/>
</dbReference>
<feature type="transmembrane region" description="Helical" evidence="10">
    <location>
        <begin position="327"/>
        <end position="346"/>
    </location>
</feature>
<dbReference type="GeneID" id="8044878"/>
<evidence type="ECO:0000313" key="13">
    <source>
        <dbReference type="Proteomes" id="UP000002605"/>
    </source>
</evidence>
<dbReference type="GO" id="GO:0005789">
    <property type="term" value="C:endoplasmic reticulum membrane"/>
    <property type="evidence" value="ECO:0007669"/>
    <property type="project" value="UniProtKB-SubCell"/>
</dbReference>
<feature type="transmembrane region" description="Helical" evidence="10">
    <location>
        <begin position="176"/>
        <end position="202"/>
    </location>
</feature>
<feature type="transmembrane region" description="Helical" evidence="10">
    <location>
        <begin position="299"/>
        <end position="321"/>
    </location>
</feature>
<dbReference type="VEuPathDB" id="FungiDB:CD36_06790"/>
<proteinExistence type="inferred from homology"/>
<name>B9W8B7_CANDC</name>
<dbReference type="HOGENOM" id="CLU_018152_0_0_1"/>
<accession>B9W8B7</accession>
<gene>
    <name evidence="11" type="ordered locus">Cd36_06790</name>
    <name evidence="12" type="ORF">CD36_06790</name>
</gene>
<dbReference type="eggNOG" id="KOG2515">
    <property type="taxonomic scope" value="Eukaryota"/>
</dbReference>
<comment type="pathway">
    <text evidence="2">Protein modification; protein glycosylation.</text>
</comment>
<evidence type="ECO:0000256" key="1">
    <source>
        <dbReference type="ARBA" id="ARBA00004477"/>
    </source>
</evidence>
<keyword evidence="7 10" id="KW-0256">Endoplasmic reticulum</keyword>
<dbReference type="CGD" id="CAL0000165303">
    <property type="gene designation" value="Cd36_06790"/>
</dbReference>
<protein>
    <recommendedName>
        <fullName evidence="10">Mannosyltransferase</fullName>
        <ecNumber evidence="10">2.4.1.-</ecNumber>
    </recommendedName>
</protein>
<keyword evidence="5 12" id="KW-0808">Transferase</keyword>
<evidence type="ECO:0000256" key="4">
    <source>
        <dbReference type="ARBA" id="ARBA00022676"/>
    </source>
</evidence>
<feature type="transmembrane region" description="Helical" evidence="10">
    <location>
        <begin position="86"/>
        <end position="108"/>
    </location>
</feature>
<keyword evidence="9 10" id="KW-0472">Membrane</keyword>
<evidence type="ECO:0000256" key="2">
    <source>
        <dbReference type="ARBA" id="ARBA00004922"/>
    </source>
</evidence>
<evidence type="ECO:0000313" key="11">
    <source>
        <dbReference type="CGD" id="CAL0000165303"/>
    </source>
</evidence>
<feature type="transmembrane region" description="Helical" evidence="10">
    <location>
        <begin position="358"/>
        <end position="379"/>
    </location>
</feature>
<dbReference type="InterPro" id="IPR005599">
    <property type="entry name" value="GPI_mannosylTrfase"/>
</dbReference>